<dbReference type="OrthoDB" id="3661391at2"/>
<protein>
    <recommendedName>
        <fullName evidence="3">CDP-Glycerol:Poly(Glycerophosphate) glycerophosphotransferase</fullName>
    </recommendedName>
</protein>
<keyword evidence="2" id="KW-1185">Reference proteome</keyword>
<dbReference type="SUPFAM" id="SSF53756">
    <property type="entry name" value="UDP-Glycosyltransferase/glycogen phosphorylase"/>
    <property type="match status" value="1"/>
</dbReference>
<proteinExistence type="predicted"/>
<organism evidence="1 2">
    <name type="scientific">Amycolatopsis pretoriensis</name>
    <dbReference type="NCBI Taxonomy" id="218821"/>
    <lineage>
        <taxon>Bacteria</taxon>
        <taxon>Bacillati</taxon>
        <taxon>Actinomycetota</taxon>
        <taxon>Actinomycetes</taxon>
        <taxon>Pseudonocardiales</taxon>
        <taxon>Pseudonocardiaceae</taxon>
        <taxon>Amycolatopsis</taxon>
    </lineage>
</organism>
<dbReference type="EMBL" id="FNUJ01000003">
    <property type="protein sequence ID" value="SEF26575.1"/>
    <property type="molecule type" value="Genomic_DNA"/>
</dbReference>
<reference evidence="2" key="1">
    <citation type="submission" date="2016-10" db="EMBL/GenBank/DDBJ databases">
        <authorList>
            <person name="Varghese N."/>
            <person name="Submissions S."/>
        </authorList>
    </citation>
    <scope>NUCLEOTIDE SEQUENCE [LARGE SCALE GENOMIC DNA]</scope>
    <source>
        <strain evidence="2">DSM 44654</strain>
    </source>
</reference>
<gene>
    <name evidence="1" type="ORF">SAMN05421837_103397</name>
</gene>
<dbReference type="InterPro" id="IPR043148">
    <property type="entry name" value="TagF_C"/>
</dbReference>
<name>A0A1H5QKK4_9PSEU</name>
<evidence type="ECO:0000313" key="2">
    <source>
        <dbReference type="Proteomes" id="UP000198878"/>
    </source>
</evidence>
<sequence length="526" mass="57701">MRSFAAANRLLRVLQDLGPGTVEIVFVMEPDSLWADGVIEDLTGRGATVLSWDQGREIEFDVILAAHASARFAELRGPAVVMPHGAGHNRDLSRITGGRESVPTGLARSQLLRADGQPAVARVLLSHPSQREWLRRTCPEIAHLAVVLGDPVLDRMCGSQRWREKFRRELGLSCGQRLVVVSSTWGPYSLWGRHGDLARRLLGSLPMDEYRLALVLHPNIWRGESPFAVQHSLRDELDSGLLLVPHQSSWEAVIMAADVVIGDHGSVSFYGATLDIPFLLAADGRRELIPGSPTAELCATANALDLDSPFEPQVARAIEHHDPALLRPAVDLMFANRGKARETLQRVLYEAMGRRPPDTTPRLRAIDSPRPLVGKPPTAFAVSADLVEAEATCGTVVARRFPLLATNRQSTDPVFYVVTDLEVDPDTYSDAEIVIGEEIPEDLGAWFADVRAYSPYAALVAVRTAAGCILRFLDGVELFTTDKDVSTTSIAAFAWRRAQQPVPDALRLRADVGGRLSERVVIRRRG</sequence>
<dbReference type="RefSeq" id="WP_086672756.1">
    <property type="nucleotide sequence ID" value="NZ_FNUJ01000003.1"/>
</dbReference>
<evidence type="ECO:0000313" key="1">
    <source>
        <dbReference type="EMBL" id="SEF26575.1"/>
    </source>
</evidence>
<accession>A0A1H5QKK4</accession>
<dbReference type="AlphaFoldDB" id="A0A1H5QKK4"/>
<evidence type="ECO:0008006" key="3">
    <source>
        <dbReference type="Google" id="ProtNLM"/>
    </source>
</evidence>
<dbReference type="Proteomes" id="UP000198878">
    <property type="component" value="Unassembled WGS sequence"/>
</dbReference>
<dbReference type="Gene3D" id="3.40.50.12580">
    <property type="match status" value="1"/>
</dbReference>
<dbReference type="STRING" id="218821.SAMN05421837_103397"/>